<dbReference type="PANTHER" id="PTHR43580:SF2">
    <property type="entry name" value="CYTOKINE-LIKE NUCLEAR FACTOR N-PAC"/>
    <property type="match status" value="1"/>
</dbReference>
<evidence type="ECO:0000259" key="6">
    <source>
        <dbReference type="Pfam" id="PF03446"/>
    </source>
</evidence>
<dbReference type="InterPro" id="IPR051265">
    <property type="entry name" value="HIBADH-related_NP60_sf"/>
</dbReference>
<evidence type="ECO:0000256" key="1">
    <source>
        <dbReference type="ARBA" id="ARBA00007598"/>
    </source>
</evidence>
<feature type="chain" id="PRO_5013040030" evidence="5">
    <location>
        <begin position="16"/>
        <end position="312"/>
    </location>
</feature>
<dbReference type="SUPFAM" id="SSF48179">
    <property type="entry name" value="6-phosphogluconate dehydrogenase C-terminal domain-like"/>
    <property type="match status" value="1"/>
</dbReference>
<dbReference type="InterPro" id="IPR006115">
    <property type="entry name" value="6PGDH_NADP-bd"/>
</dbReference>
<evidence type="ECO:0000313" key="8">
    <source>
        <dbReference type="EMBL" id="KOO28912.1"/>
    </source>
</evidence>
<dbReference type="Gene3D" id="3.40.50.720">
    <property type="entry name" value="NAD(P)-binding Rossmann-like Domain"/>
    <property type="match status" value="1"/>
</dbReference>
<dbReference type="Pfam" id="PF03446">
    <property type="entry name" value="NAD_binding_2"/>
    <property type="match status" value="1"/>
</dbReference>
<accession>A0A0M0JRJ0</accession>
<gene>
    <name evidence="8" type="ORF">Ctob_006335</name>
</gene>
<evidence type="ECO:0000256" key="3">
    <source>
        <dbReference type="ARBA" id="ARBA00023027"/>
    </source>
</evidence>
<dbReference type="InterPro" id="IPR029154">
    <property type="entry name" value="HIBADH-like_NADP-bd"/>
</dbReference>
<dbReference type="EMBL" id="JWZX01002495">
    <property type="protein sequence ID" value="KOO28912.1"/>
    <property type="molecule type" value="Genomic_DNA"/>
</dbReference>
<name>A0A0M0JRJ0_9EUKA</name>
<dbReference type="InterPro" id="IPR013328">
    <property type="entry name" value="6PGD_dom2"/>
</dbReference>
<dbReference type="Pfam" id="PF14833">
    <property type="entry name" value="NAD_binding_11"/>
    <property type="match status" value="1"/>
</dbReference>
<dbReference type="GO" id="GO:0016491">
    <property type="term" value="F:oxidoreductase activity"/>
    <property type="evidence" value="ECO:0007669"/>
    <property type="project" value="UniProtKB-KW"/>
</dbReference>
<feature type="domain" description="6-phosphogluconate dehydrogenase NADP-binding" evidence="6">
    <location>
        <begin position="18"/>
        <end position="176"/>
    </location>
</feature>
<keyword evidence="2" id="KW-0560">Oxidoreductase</keyword>
<reference evidence="9" key="1">
    <citation type="journal article" date="2015" name="PLoS Genet.">
        <title>Genome Sequence and Transcriptome Analyses of Chrysochromulina tobin: Metabolic Tools for Enhanced Algal Fitness in the Prominent Order Prymnesiales (Haptophyceae).</title>
        <authorList>
            <person name="Hovde B.T."/>
            <person name="Deodato C.R."/>
            <person name="Hunsperger H.M."/>
            <person name="Ryken S.A."/>
            <person name="Yost W."/>
            <person name="Jha R.K."/>
            <person name="Patterson J."/>
            <person name="Monnat R.J. Jr."/>
            <person name="Barlow S.B."/>
            <person name="Starkenburg S.R."/>
            <person name="Cattolico R.A."/>
        </authorList>
    </citation>
    <scope>NUCLEOTIDE SEQUENCE</scope>
    <source>
        <strain evidence="9">CCMP291</strain>
    </source>
</reference>
<dbReference type="PROSITE" id="PS00895">
    <property type="entry name" value="3_HYDROXYISOBUT_DH"/>
    <property type="match status" value="1"/>
</dbReference>
<evidence type="ECO:0000256" key="5">
    <source>
        <dbReference type="SAM" id="SignalP"/>
    </source>
</evidence>
<dbReference type="GO" id="GO:0051287">
    <property type="term" value="F:NAD binding"/>
    <property type="evidence" value="ECO:0007669"/>
    <property type="project" value="InterPro"/>
</dbReference>
<protein>
    <submittedName>
        <fullName evidence="8">2-hydroxy-3-oxopropionate reductase</fullName>
    </submittedName>
</protein>
<proteinExistence type="inferred from homology"/>
<dbReference type="OrthoDB" id="435038at2759"/>
<keyword evidence="9" id="KW-1185">Reference proteome</keyword>
<dbReference type="PANTHER" id="PTHR43580">
    <property type="entry name" value="OXIDOREDUCTASE GLYR1-RELATED"/>
    <property type="match status" value="1"/>
</dbReference>
<dbReference type="Proteomes" id="UP000037460">
    <property type="component" value="Unassembled WGS sequence"/>
</dbReference>
<keyword evidence="3" id="KW-0520">NAD</keyword>
<comment type="caution">
    <text evidence="8">The sequence shown here is derived from an EMBL/GenBank/DDBJ whole genome shotgun (WGS) entry which is preliminary data.</text>
</comment>
<evidence type="ECO:0000256" key="2">
    <source>
        <dbReference type="ARBA" id="ARBA00023002"/>
    </source>
</evidence>
<dbReference type="GO" id="GO:0050661">
    <property type="term" value="F:NADP binding"/>
    <property type="evidence" value="ECO:0007669"/>
    <property type="project" value="InterPro"/>
</dbReference>
<evidence type="ECO:0000256" key="4">
    <source>
        <dbReference type="PIRSR" id="PIRSR000103-1"/>
    </source>
</evidence>
<dbReference type="InterPro" id="IPR036291">
    <property type="entry name" value="NAD(P)-bd_dom_sf"/>
</dbReference>
<sequence>MLLLNTLFALALSTADPVGFIGLGIMGQGMARRLLSLPRPLHVWSRNHEVTKAIAAQYPGMITIAASPAAVIDACERTYLMLSTPEVCEEVYTMESGVLEGCRPGKAIIDCATLRPEDMASLGERVRARGGSFVEAPVSGSKAPAANGALIFMCAGDKATFEAAEAELGVMGKKSVFCSETVGAATQMKLVVNLIMGTQLVALAEGLVLADKLNLSSKDVQAVLDQGAMASPMVALKGPLMAKHDYSTAFPLKYALKDMRFALSLEEAPELPVSAAATALYAAADDEGGLGDADFCAVMEAARGAIGEKREC</sequence>
<dbReference type="AlphaFoldDB" id="A0A0M0JRJ0"/>
<dbReference type="InterPro" id="IPR008927">
    <property type="entry name" value="6-PGluconate_DH-like_C_sf"/>
</dbReference>
<keyword evidence="5" id="KW-0732">Signal</keyword>
<dbReference type="PIRSF" id="PIRSF000103">
    <property type="entry name" value="HIBADH"/>
    <property type="match status" value="1"/>
</dbReference>
<dbReference type="InterPro" id="IPR002204">
    <property type="entry name" value="3-OH-isobutyrate_DH-rel_CS"/>
</dbReference>
<dbReference type="InterPro" id="IPR015815">
    <property type="entry name" value="HIBADH-related"/>
</dbReference>
<feature type="signal peptide" evidence="5">
    <location>
        <begin position="1"/>
        <end position="15"/>
    </location>
</feature>
<evidence type="ECO:0000313" key="9">
    <source>
        <dbReference type="Proteomes" id="UP000037460"/>
    </source>
</evidence>
<organism evidence="8 9">
    <name type="scientific">Chrysochromulina tobinii</name>
    <dbReference type="NCBI Taxonomy" id="1460289"/>
    <lineage>
        <taxon>Eukaryota</taxon>
        <taxon>Haptista</taxon>
        <taxon>Haptophyta</taxon>
        <taxon>Prymnesiophyceae</taxon>
        <taxon>Prymnesiales</taxon>
        <taxon>Chrysochromulinaceae</taxon>
        <taxon>Chrysochromulina</taxon>
    </lineage>
</organism>
<dbReference type="Gene3D" id="1.10.1040.10">
    <property type="entry name" value="N-(1-d-carboxylethyl)-l-norvaline Dehydrogenase, domain 2"/>
    <property type="match status" value="1"/>
</dbReference>
<dbReference type="SUPFAM" id="SSF51735">
    <property type="entry name" value="NAD(P)-binding Rossmann-fold domains"/>
    <property type="match status" value="1"/>
</dbReference>
<comment type="similarity">
    <text evidence="1">Belongs to the HIBADH-related family. NP60 subfamily.</text>
</comment>
<evidence type="ECO:0000259" key="7">
    <source>
        <dbReference type="Pfam" id="PF14833"/>
    </source>
</evidence>
<feature type="domain" description="3-hydroxyisobutyrate dehydrogenase-like NAD-binding" evidence="7">
    <location>
        <begin position="183"/>
        <end position="300"/>
    </location>
</feature>
<feature type="active site" evidence="4">
    <location>
        <position position="189"/>
    </location>
</feature>